<dbReference type="GO" id="GO:0006297">
    <property type="term" value="P:nucleotide-excision repair, DNA gap filling"/>
    <property type="evidence" value="ECO:0007669"/>
    <property type="project" value="TreeGrafter"/>
</dbReference>
<dbReference type="Gene3D" id="3.90.1030.20">
    <property type="entry name" value="DNA polymerase delta, p66 (Cdc27) subunit, wHTH domain"/>
    <property type="match status" value="1"/>
</dbReference>
<name>A0A2J6PQF2_9HELO</name>
<evidence type="ECO:0000313" key="7">
    <source>
        <dbReference type="Proteomes" id="UP000235672"/>
    </source>
</evidence>
<feature type="compositionally biased region" description="Polar residues" evidence="5">
    <location>
        <begin position="241"/>
        <end position="255"/>
    </location>
</feature>
<evidence type="ECO:0000313" key="6">
    <source>
        <dbReference type="EMBL" id="PMD16136.1"/>
    </source>
</evidence>
<dbReference type="InterPro" id="IPR019038">
    <property type="entry name" value="POLD3"/>
</dbReference>
<dbReference type="Proteomes" id="UP000235672">
    <property type="component" value="Unassembled WGS sequence"/>
</dbReference>
<keyword evidence="4" id="KW-0539">Nucleus</keyword>
<organism evidence="6 7">
    <name type="scientific">Hyaloscypha hepaticicola</name>
    <dbReference type="NCBI Taxonomy" id="2082293"/>
    <lineage>
        <taxon>Eukaryota</taxon>
        <taxon>Fungi</taxon>
        <taxon>Dikarya</taxon>
        <taxon>Ascomycota</taxon>
        <taxon>Pezizomycotina</taxon>
        <taxon>Leotiomycetes</taxon>
        <taxon>Helotiales</taxon>
        <taxon>Hyaloscyphaceae</taxon>
        <taxon>Hyaloscypha</taxon>
    </lineage>
</organism>
<feature type="compositionally biased region" description="Low complexity" evidence="5">
    <location>
        <begin position="191"/>
        <end position="216"/>
    </location>
</feature>
<dbReference type="GO" id="GO:0003887">
    <property type="term" value="F:DNA-directed DNA polymerase activity"/>
    <property type="evidence" value="ECO:0007669"/>
    <property type="project" value="TreeGrafter"/>
</dbReference>
<feature type="compositionally biased region" description="Basic residues" evidence="5">
    <location>
        <begin position="375"/>
        <end position="387"/>
    </location>
</feature>
<evidence type="ECO:0000256" key="1">
    <source>
        <dbReference type="ARBA" id="ARBA00004123"/>
    </source>
</evidence>
<keyword evidence="3" id="KW-0235">DNA replication</keyword>
<evidence type="ECO:0000256" key="5">
    <source>
        <dbReference type="SAM" id="MobiDB-lite"/>
    </source>
</evidence>
<feature type="region of interest" description="Disordered" evidence="5">
    <location>
        <begin position="337"/>
        <end position="387"/>
    </location>
</feature>
<dbReference type="OrthoDB" id="514823at2759"/>
<sequence>MMDYKMYLASTILTEDKVITYRLLSRALKVHVNVAKEMLYDFHQKQNAKKPGTIHATYLLSGAKRPEDTIPLNGDAKKDGEDDYMLSSPFMSSSMPQLEEGTGESSVLSITLVREEDLEEVRSQYEDISSIHIYSLEPHPLKDLQVLSDATRELQLLTADEDPLKTAEQYGTIINKNVKRRTARRPPPAVVAPATSTSKASAPSTSKAQAPAPAVKPKAEPKTQPSTANDFFGKSKEKSKVTTTAAGSNASSKESTPAPGPATLKKESSSIFKSFAKAKPKLKREETDSSVVENSPMRDVDDEDEEETYVPPVQSKEIVESDRKARKEREENLIRMMEKAEETEAMEVAEKPEKEVTKKEQSVEPEKETAVVSGGRRRGRRRVMKKKTVKDAEGYLGMSLLVPLP</sequence>
<dbReference type="EMBL" id="KZ613508">
    <property type="protein sequence ID" value="PMD16136.1"/>
    <property type="molecule type" value="Genomic_DNA"/>
</dbReference>
<accession>A0A2J6PQF2</accession>
<reference evidence="6 7" key="1">
    <citation type="submission" date="2016-05" db="EMBL/GenBank/DDBJ databases">
        <title>A degradative enzymes factory behind the ericoid mycorrhizal symbiosis.</title>
        <authorList>
            <consortium name="DOE Joint Genome Institute"/>
            <person name="Martino E."/>
            <person name="Morin E."/>
            <person name="Grelet G."/>
            <person name="Kuo A."/>
            <person name="Kohler A."/>
            <person name="Daghino S."/>
            <person name="Barry K."/>
            <person name="Choi C."/>
            <person name="Cichocki N."/>
            <person name="Clum A."/>
            <person name="Copeland A."/>
            <person name="Hainaut M."/>
            <person name="Haridas S."/>
            <person name="Labutti K."/>
            <person name="Lindquist E."/>
            <person name="Lipzen A."/>
            <person name="Khouja H.-R."/>
            <person name="Murat C."/>
            <person name="Ohm R."/>
            <person name="Olson A."/>
            <person name="Spatafora J."/>
            <person name="Veneault-Fourrey C."/>
            <person name="Henrissat B."/>
            <person name="Grigoriev I."/>
            <person name="Martin F."/>
            <person name="Perotto S."/>
        </authorList>
    </citation>
    <scope>NUCLEOTIDE SEQUENCE [LARGE SCALE GENOMIC DNA]</scope>
    <source>
        <strain evidence="6 7">UAMH 7357</strain>
    </source>
</reference>
<dbReference type="Pfam" id="PF09507">
    <property type="entry name" value="CDC27"/>
    <property type="match status" value="1"/>
</dbReference>
<protein>
    <recommendedName>
        <fullName evidence="2">DNA polymerase delta subunit 3</fullName>
    </recommendedName>
</protein>
<keyword evidence="7" id="KW-1185">Reference proteome</keyword>
<comment type="subcellular location">
    <subcellularLocation>
        <location evidence="1">Nucleus</location>
    </subcellularLocation>
</comment>
<dbReference type="GO" id="GO:1904161">
    <property type="term" value="P:DNA synthesis involved in UV-damage excision repair"/>
    <property type="evidence" value="ECO:0007669"/>
    <property type="project" value="TreeGrafter"/>
</dbReference>
<dbReference type="InterPro" id="IPR041913">
    <property type="entry name" value="POLD3_sf"/>
</dbReference>
<dbReference type="GO" id="GO:0043625">
    <property type="term" value="C:delta DNA polymerase complex"/>
    <property type="evidence" value="ECO:0007669"/>
    <property type="project" value="InterPro"/>
</dbReference>
<evidence type="ECO:0000256" key="3">
    <source>
        <dbReference type="ARBA" id="ARBA00022705"/>
    </source>
</evidence>
<dbReference type="PANTHER" id="PTHR17598:SF13">
    <property type="entry name" value="DNA POLYMERASE DELTA SUBUNIT 3"/>
    <property type="match status" value="1"/>
</dbReference>
<gene>
    <name evidence="6" type="ORF">NA56DRAFT_322250</name>
</gene>
<evidence type="ECO:0000256" key="2">
    <source>
        <dbReference type="ARBA" id="ARBA00017589"/>
    </source>
</evidence>
<dbReference type="STRING" id="1745343.A0A2J6PQF2"/>
<dbReference type="PANTHER" id="PTHR17598">
    <property type="entry name" value="DNA POLYMERASE DELTA SUBUNIT 3"/>
    <property type="match status" value="1"/>
</dbReference>
<evidence type="ECO:0000256" key="4">
    <source>
        <dbReference type="ARBA" id="ARBA00023242"/>
    </source>
</evidence>
<dbReference type="AlphaFoldDB" id="A0A2J6PQF2"/>
<feature type="region of interest" description="Disordered" evidence="5">
    <location>
        <begin position="176"/>
        <end position="325"/>
    </location>
</feature>
<proteinExistence type="predicted"/>
<dbReference type="GO" id="GO:0006271">
    <property type="term" value="P:DNA strand elongation involved in DNA replication"/>
    <property type="evidence" value="ECO:0007669"/>
    <property type="project" value="TreeGrafter"/>
</dbReference>
<feature type="compositionally biased region" description="Basic and acidic residues" evidence="5">
    <location>
        <begin position="337"/>
        <end position="369"/>
    </location>
</feature>